<dbReference type="AlphaFoldDB" id="A0A1I7XGN1"/>
<name>A0A1I7XGN1_HETBA</name>
<organism evidence="3 4">
    <name type="scientific">Heterorhabditis bacteriophora</name>
    <name type="common">Entomopathogenic nematode worm</name>
    <dbReference type="NCBI Taxonomy" id="37862"/>
    <lineage>
        <taxon>Eukaryota</taxon>
        <taxon>Metazoa</taxon>
        <taxon>Ecdysozoa</taxon>
        <taxon>Nematoda</taxon>
        <taxon>Chromadorea</taxon>
        <taxon>Rhabditida</taxon>
        <taxon>Rhabditina</taxon>
        <taxon>Rhabditomorpha</taxon>
        <taxon>Strongyloidea</taxon>
        <taxon>Heterorhabditidae</taxon>
        <taxon>Heterorhabditis</taxon>
    </lineage>
</organism>
<protein>
    <submittedName>
        <fullName evidence="4">Tyrosinase_Cu-bd domain-containing protein</fullName>
    </submittedName>
</protein>
<dbReference type="GO" id="GO:0016491">
    <property type="term" value="F:oxidoreductase activity"/>
    <property type="evidence" value="ECO:0007669"/>
    <property type="project" value="InterPro"/>
</dbReference>
<dbReference type="SUPFAM" id="SSF48056">
    <property type="entry name" value="Di-copper centre-containing domain"/>
    <property type="match status" value="1"/>
</dbReference>
<proteinExistence type="predicted"/>
<reference evidence="4" key="1">
    <citation type="submission" date="2016-11" db="UniProtKB">
        <authorList>
            <consortium name="WormBaseParasite"/>
        </authorList>
    </citation>
    <scope>IDENTIFICATION</scope>
</reference>
<evidence type="ECO:0000313" key="4">
    <source>
        <dbReference type="WBParaSite" id="Hba_16666"/>
    </source>
</evidence>
<dbReference type="InterPro" id="IPR008922">
    <property type="entry name" value="Di-copper_centre_dom_sf"/>
</dbReference>
<feature type="region of interest" description="Disordered" evidence="1">
    <location>
        <begin position="1"/>
        <end position="32"/>
    </location>
</feature>
<dbReference type="WBParaSite" id="Hba_16666">
    <property type="protein sequence ID" value="Hba_16666"/>
    <property type="gene ID" value="Hba_16666"/>
</dbReference>
<sequence>MRSLECNANKDLKRSITDGKNEKDELYGNDRKKFQGYSPYEELDREKEARAIMERLELAMRSAPVTTNGVTKYPYANVHIPYWDSRIDNDIDRFLGISSYNSVMFSSELMGSVRTGDVTDGIFGGFVGAVGQITRRAIDRFPGQVSLFTRNAVDKILANPSVNDILAATAGPPSRCPAIPNDNLEIDHGGVHVWIGGHMEQITTSTNDPIFFKCNLQTDLDVIDLPICSALG</sequence>
<evidence type="ECO:0000313" key="3">
    <source>
        <dbReference type="Proteomes" id="UP000095283"/>
    </source>
</evidence>
<dbReference type="Proteomes" id="UP000095283">
    <property type="component" value="Unplaced"/>
</dbReference>
<evidence type="ECO:0000256" key="1">
    <source>
        <dbReference type="SAM" id="MobiDB-lite"/>
    </source>
</evidence>
<keyword evidence="3" id="KW-1185">Reference proteome</keyword>
<evidence type="ECO:0000259" key="2">
    <source>
        <dbReference type="Pfam" id="PF00264"/>
    </source>
</evidence>
<dbReference type="Gene3D" id="1.10.1280.10">
    <property type="entry name" value="Di-copper center containing domain from catechol oxidase"/>
    <property type="match status" value="1"/>
</dbReference>
<dbReference type="Pfam" id="PF00264">
    <property type="entry name" value="Tyrosinase"/>
    <property type="match status" value="1"/>
</dbReference>
<feature type="compositionally biased region" description="Basic and acidic residues" evidence="1">
    <location>
        <begin position="8"/>
        <end position="32"/>
    </location>
</feature>
<dbReference type="InterPro" id="IPR002227">
    <property type="entry name" value="Tyrosinase_Cu-bd"/>
</dbReference>
<feature type="domain" description="Tyrosinase copper-binding" evidence="2">
    <location>
        <begin position="57"/>
        <end position="212"/>
    </location>
</feature>
<accession>A0A1I7XGN1</accession>